<dbReference type="GO" id="GO:0000028">
    <property type="term" value="P:ribosomal small subunit assembly"/>
    <property type="evidence" value="ECO:0007669"/>
    <property type="project" value="TreeGrafter"/>
</dbReference>
<dbReference type="GO" id="GO:0006412">
    <property type="term" value="P:translation"/>
    <property type="evidence" value="ECO:0007669"/>
    <property type="project" value="TreeGrafter"/>
</dbReference>
<dbReference type="GeneID" id="78342490"/>
<gene>
    <name evidence="1" type="primary">rimP</name>
    <name evidence="2" type="ORF">A5CBH24_17730</name>
</gene>
<dbReference type="EMBL" id="AP019735">
    <property type="protein sequence ID" value="BBL04460.1"/>
    <property type="molecule type" value="Genomic_DNA"/>
</dbReference>
<dbReference type="InterPro" id="IPR003728">
    <property type="entry name" value="Ribosome_maturation_RimP"/>
</dbReference>
<name>A0A4Y1WTQ4_9BACT</name>
<dbReference type="KEGG" id="acou:A5CBH24_17730"/>
<dbReference type="Gene3D" id="3.30.300.70">
    <property type="entry name" value="RimP-like superfamily, N-terminal"/>
    <property type="match status" value="1"/>
</dbReference>
<keyword evidence="3" id="KW-1185">Reference proteome</keyword>
<dbReference type="RefSeq" id="WP_141412906.1">
    <property type="nucleotide sequence ID" value="NZ_AP019735.1"/>
</dbReference>
<dbReference type="PANTHER" id="PTHR33867:SF1">
    <property type="entry name" value="RIBOSOME MATURATION FACTOR RIMP"/>
    <property type="match status" value="1"/>
</dbReference>
<dbReference type="SUPFAM" id="SSF75420">
    <property type="entry name" value="YhbC-like, N-terminal domain"/>
    <property type="match status" value="1"/>
</dbReference>
<keyword evidence="1" id="KW-0690">Ribosome biogenesis</keyword>
<dbReference type="OrthoDB" id="9789702at2"/>
<dbReference type="NCBIfam" id="NF002531">
    <property type="entry name" value="PRK02001.1"/>
    <property type="match status" value="1"/>
</dbReference>
<sequence length="155" mass="17150">MIDCQKIKALAEQQLVGTDVFVVSCKVSPSNEVELLLDSDTSVQLETCAAVNRAVNEAMADDEEDFSLTVASAGIGEELKCERQFRKLVGRPVEVLLLNGTKIRALLDAADAGGITLSYEEKQAVEGKKRKQLVKVVKRYAFSEVKYTKEYLDFK</sequence>
<dbReference type="AlphaFoldDB" id="A0A4Y1WTQ4"/>
<dbReference type="InterPro" id="IPR035956">
    <property type="entry name" value="RimP_N_sf"/>
</dbReference>
<comment type="subcellular location">
    <subcellularLocation>
        <location evidence="1">Cytoplasm</location>
    </subcellularLocation>
</comment>
<comment type="function">
    <text evidence="1">Required for maturation of 30S ribosomal subunits.</text>
</comment>
<evidence type="ECO:0000313" key="3">
    <source>
        <dbReference type="Proteomes" id="UP000318946"/>
    </source>
</evidence>
<dbReference type="GO" id="GO:0005829">
    <property type="term" value="C:cytosol"/>
    <property type="evidence" value="ECO:0007669"/>
    <property type="project" value="TreeGrafter"/>
</dbReference>
<organism evidence="2 3">
    <name type="scientific">Alistipes communis</name>
    <dbReference type="NCBI Taxonomy" id="2585118"/>
    <lineage>
        <taxon>Bacteria</taxon>
        <taxon>Pseudomonadati</taxon>
        <taxon>Bacteroidota</taxon>
        <taxon>Bacteroidia</taxon>
        <taxon>Bacteroidales</taxon>
        <taxon>Rikenellaceae</taxon>
        <taxon>Alistipes</taxon>
    </lineage>
</organism>
<accession>A0A4Y1WTQ4</accession>
<proteinExistence type="inferred from homology"/>
<keyword evidence="1" id="KW-0963">Cytoplasm</keyword>
<evidence type="ECO:0000313" key="2">
    <source>
        <dbReference type="EMBL" id="BBL04460.1"/>
    </source>
</evidence>
<protein>
    <recommendedName>
        <fullName evidence="1">Ribosome maturation factor RimP</fullName>
    </recommendedName>
</protein>
<dbReference type="PANTHER" id="PTHR33867">
    <property type="entry name" value="RIBOSOME MATURATION FACTOR RIMP"/>
    <property type="match status" value="1"/>
</dbReference>
<dbReference type="Proteomes" id="UP000318946">
    <property type="component" value="Chromosome"/>
</dbReference>
<reference evidence="3" key="1">
    <citation type="submission" date="2019-06" db="EMBL/GenBank/DDBJ databases">
        <title>Alistipes onderdonkii subsp. vulgaris subsp. nov., Alistipes dispar sp. nov. and Alistipes communis sp. nov., isolated from human faeces, and creation of Alistipes onderdonkii subsp. onderdonkii subsp. nov.</title>
        <authorList>
            <person name="Sakamoto M."/>
            <person name="Ikeyama N."/>
            <person name="Ogata Y."/>
            <person name="Suda W."/>
            <person name="Iino T."/>
            <person name="Hattori M."/>
            <person name="Ohkuma M."/>
        </authorList>
    </citation>
    <scope>NUCLEOTIDE SEQUENCE [LARGE SCALE GENOMIC DNA]</scope>
    <source>
        <strain evidence="3">5CBH24</strain>
    </source>
</reference>
<comment type="similarity">
    <text evidence="1">Belongs to the RimP family.</text>
</comment>
<dbReference type="HAMAP" id="MF_01077">
    <property type="entry name" value="RimP"/>
    <property type="match status" value="1"/>
</dbReference>
<evidence type="ECO:0000256" key="1">
    <source>
        <dbReference type="HAMAP-Rule" id="MF_01077"/>
    </source>
</evidence>